<reference evidence="1" key="1">
    <citation type="submission" date="2023-10" db="EMBL/GenBank/DDBJ databases">
        <authorList>
            <person name="Chen Y."/>
            <person name="Shah S."/>
            <person name="Dougan E. K."/>
            <person name="Thang M."/>
            <person name="Chan C."/>
        </authorList>
    </citation>
    <scope>NUCLEOTIDE SEQUENCE [LARGE SCALE GENOMIC DNA]</scope>
</reference>
<protein>
    <submittedName>
        <fullName evidence="1">Uncharacterized protein</fullName>
    </submittedName>
</protein>
<evidence type="ECO:0000313" key="1">
    <source>
        <dbReference type="EMBL" id="CAK0825963.1"/>
    </source>
</evidence>
<proteinExistence type="predicted"/>
<name>A0ABN9S2J0_9DINO</name>
<comment type="caution">
    <text evidence="1">The sequence shown here is derived from an EMBL/GenBank/DDBJ whole genome shotgun (WGS) entry which is preliminary data.</text>
</comment>
<evidence type="ECO:0000313" key="2">
    <source>
        <dbReference type="Proteomes" id="UP001189429"/>
    </source>
</evidence>
<gene>
    <name evidence="1" type="ORF">PCOR1329_LOCUS25946</name>
</gene>
<organism evidence="1 2">
    <name type="scientific">Prorocentrum cordatum</name>
    <dbReference type="NCBI Taxonomy" id="2364126"/>
    <lineage>
        <taxon>Eukaryota</taxon>
        <taxon>Sar</taxon>
        <taxon>Alveolata</taxon>
        <taxon>Dinophyceae</taxon>
        <taxon>Prorocentrales</taxon>
        <taxon>Prorocentraceae</taxon>
        <taxon>Prorocentrum</taxon>
    </lineage>
</organism>
<accession>A0ABN9S2J0</accession>
<sequence>MPGAGEASQRRAQQLCVLGAASALYVLAWAAASGIFQSDQAPSFDVERFLRGANRQLRMNDLDMLHDSSWPWSSWDILRNLARARSGRSFLSQPARIGCCFGREARQLSIPASWPPVGAGQAAAEAASRLAPGPAVFWTSMHFVAFLDPLAVLREAPTWLGQPVTIKSHCLTSPTYCGFAPGSAGGLCSSDERFRRLMHYEQLDKHVGRQWGGVQAFNEDRFEEARRQFRAELWPELRREGVALFMCGHPLFWCRLFEGLGDAGVLGLIDEPHTLFLPSSLHDSWTSQLRELFAAPRWLLVAWAPFHALQTRWALGIRVAYVRAMALHEPAVGAYAPETRPQEVLVAPIPQRPVVHLLLHAASLVQPRDAGGAIHLRRWPQDLECGARCPKALLAGFRCAVLWPYDVFTMKLAELYAVGLPLFVQGDF</sequence>
<keyword evidence="2" id="KW-1185">Reference proteome</keyword>
<dbReference type="Proteomes" id="UP001189429">
    <property type="component" value="Unassembled WGS sequence"/>
</dbReference>
<dbReference type="EMBL" id="CAUYUJ010009136">
    <property type="protein sequence ID" value="CAK0825963.1"/>
    <property type="molecule type" value="Genomic_DNA"/>
</dbReference>